<dbReference type="OrthoDB" id="6624196at2759"/>
<sequence length="121" mass="13903">MEINEKENNVTDEIKNNNNAIFKSRKIEFRKKLSNGDVINRKWISFSVETKLFYCATCMTFSVGSKSKFISGYNALAKSDHSSKCYQCRMVLNRLIDIALFIGKQNIAYRGKHEGAHLLND</sequence>
<dbReference type="Proteomes" id="UP000325440">
    <property type="component" value="Unassembled WGS sequence"/>
</dbReference>
<dbReference type="AlphaFoldDB" id="A0A5E4MFF9"/>
<gene>
    <name evidence="1" type="ORF">CINCED_3A022981</name>
</gene>
<evidence type="ECO:0000313" key="1">
    <source>
        <dbReference type="EMBL" id="VVC30161.1"/>
    </source>
</evidence>
<organism evidence="1 2">
    <name type="scientific">Cinara cedri</name>
    <dbReference type="NCBI Taxonomy" id="506608"/>
    <lineage>
        <taxon>Eukaryota</taxon>
        <taxon>Metazoa</taxon>
        <taxon>Ecdysozoa</taxon>
        <taxon>Arthropoda</taxon>
        <taxon>Hexapoda</taxon>
        <taxon>Insecta</taxon>
        <taxon>Pterygota</taxon>
        <taxon>Neoptera</taxon>
        <taxon>Paraneoptera</taxon>
        <taxon>Hemiptera</taxon>
        <taxon>Sternorrhyncha</taxon>
        <taxon>Aphidomorpha</taxon>
        <taxon>Aphidoidea</taxon>
        <taxon>Aphididae</taxon>
        <taxon>Lachninae</taxon>
        <taxon>Cinara</taxon>
    </lineage>
</organism>
<proteinExistence type="predicted"/>
<dbReference type="EMBL" id="CABPRJ010000507">
    <property type="protein sequence ID" value="VVC30161.1"/>
    <property type="molecule type" value="Genomic_DNA"/>
</dbReference>
<reference evidence="1 2" key="1">
    <citation type="submission" date="2019-08" db="EMBL/GenBank/DDBJ databases">
        <authorList>
            <person name="Alioto T."/>
            <person name="Alioto T."/>
            <person name="Gomez Garrido J."/>
        </authorList>
    </citation>
    <scope>NUCLEOTIDE SEQUENCE [LARGE SCALE GENOMIC DNA]</scope>
</reference>
<evidence type="ECO:0000313" key="2">
    <source>
        <dbReference type="Proteomes" id="UP000325440"/>
    </source>
</evidence>
<protein>
    <submittedName>
        <fullName evidence="1">Uncharacterized protein</fullName>
    </submittedName>
</protein>
<keyword evidence="2" id="KW-1185">Reference proteome</keyword>
<accession>A0A5E4MFF9</accession>
<name>A0A5E4MFF9_9HEMI</name>